<sequence>MNTFFYKDGFENLYNEQGEKVYDPMEGILSDVINPNIILEYVTSREKYLSGKRSEKMIEEVSIKNQPRAEKPKQASSYNNYSDFTTETFIDRMFEQPVKRDVVSKVARDLNINYHTAVGWWHLHNETEDIAYKKSEQNNGPKKLIYDCTQRVH</sequence>
<dbReference type="OrthoDB" id="2214365at2759"/>
<evidence type="ECO:0000313" key="2">
    <source>
        <dbReference type="Proteomes" id="UP000252139"/>
    </source>
</evidence>
<name>A0A367JBW3_RHIAZ</name>
<dbReference type="Proteomes" id="UP000252139">
    <property type="component" value="Unassembled WGS sequence"/>
</dbReference>
<reference evidence="1 2" key="1">
    <citation type="journal article" date="2018" name="G3 (Bethesda)">
        <title>Phylogenetic and Phylogenomic Definition of Rhizopus Species.</title>
        <authorList>
            <person name="Gryganskyi A.P."/>
            <person name="Golan J."/>
            <person name="Dolatabadi S."/>
            <person name="Mondo S."/>
            <person name="Robb S."/>
            <person name="Idnurm A."/>
            <person name="Muszewska A."/>
            <person name="Steczkiewicz K."/>
            <person name="Masonjones S."/>
            <person name="Liao H.L."/>
            <person name="Gajdeczka M.T."/>
            <person name="Anike F."/>
            <person name="Vuek A."/>
            <person name="Anishchenko I.M."/>
            <person name="Voigt K."/>
            <person name="de Hoog G.S."/>
            <person name="Smith M.E."/>
            <person name="Heitman J."/>
            <person name="Vilgalys R."/>
            <person name="Stajich J.E."/>
        </authorList>
    </citation>
    <scope>NUCLEOTIDE SEQUENCE [LARGE SCALE GENOMIC DNA]</scope>
    <source>
        <strain evidence="1 2">CBS 357.93</strain>
    </source>
</reference>
<evidence type="ECO:0000313" key="1">
    <source>
        <dbReference type="EMBL" id="RCH87375.1"/>
    </source>
</evidence>
<dbReference type="EMBL" id="PJQL01001672">
    <property type="protein sequence ID" value="RCH87375.1"/>
    <property type="molecule type" value="Genomic_DNA"/>
</dbReference>
<proteinExistence type="predicted"/>
<organism evidence="1 2">
    <name type="scientific">Rhizopus azygosporus</name>
    <name type="common">Rhizopus microsporus var. azygosporus</name>
    <dbReference type="NCBI Taxonomy" id="86630"/>
    <lineage>
        <taxon>Eukaryota</taxon>
        <taxon>Fungi</taxon>
        <taxon>Fungi incertae sedis</taxon>
        <taxon>Mucoromycota</taxon>
        <taxon>Mucoromycotina</taxon>
        <taxon>Mucoromycetes</taxon>
        <taxon>Mucorales</taxon>
        <taxon>Mucorineae</taxon>
        <taxon>Rhizopodaceae</taxon>
        <taxon>Rhizopus</taxon>
    </lineage>
</organism>
<keyword evidence="2" id="KW-1185">Reference proteome</keyword>
<gene>
    <name evidence="1" type="ORF">CU097_010002</name>
</gene>
<dbReference type="AlphaFoldDB" id="A0A367JBW3"/>
<protein>
    <submittedName>
        <fullName evidence="1">Uncharacterized protein</fullName>
    </submittedName>
</protein>
<accession>A0A367JBW3</accession>
<comment type="caution">
    <text evidence="1">The sequence shown here is derived from an EMBL/GenBank/DDBJ whole genome shotgun (WGS) entry which is preliminary data.</text>
</comment>